<reference evidence="1" key="1">
    <citation type="journal article" date="2019" name="Sci. Rep.">
        <title>Draft genome of Tanacetum cinerariifolium, the natural source of mosquito coil.</title>
        <authorList>
            <person name="Yamashiro T."/>
            <person name="Shiraishi A."/>
            <person name="Satake H."/>
            <person name="Nakayama K."/>
        </authorList>
    </citation>
    <scope>NUCLEOTIDE SEQUENCE</scope>
</reference>
<sequence>RHGGEAAVVVVTVEEMKMKVVVWWR</sequence>
<feature type="non-terminal residue" evidence="1">
    <location>
        <position position="1"/>
    </location>
</feature>
<proteinExistence type="predicted"/>
<dbReference type="EMBL" id="BKCJ011156752">
    <property type="protein sequence ID" value="GFC95836.1"/>
    <property type="molecule type" value="Genomic_DNA"/>
</dbReference>
<evidence type="ECO:0000313" key="1">
    <source>
        <dbReference type="EMBL" id="GFC95836.1"/>
    </source>
</evidence>
<comment type="caution">
    <text evidence="1">The sequence shown here is derived from an EMBL/GenBank/DDBJ whole genome shotgun (WGS) entry which is preliminary data.</text>
</comment>
<protein>
    <submittedName>
        <fullName evidence="1">Uncharacterized protein</fullName>
    </submittedName>
</protein>
<dbReference type="AlphaFoldDB" id="A0A699SDX4"/>
<gene>
    <name evidence="1" type="ORF">Tci_867806</name>
</gene>
<accession>A0A699SDX4</accession>
<organism evidence="1">
    <name type="scientific">Tanacetum cinerariifolium</name>
    <name type="common">Dalmatian daisy</name>
    <name type="synonym">Chrysanthemum cinerariifolium</name>
    <dbReference type="NCBI Taxonomy" id="118510"/>
    <lineage>
        <taxon>Eukaryota</taxon>
        <taxon>Viridiplantae</taxon>
        <taxon>Streptophyta</taxon>
        <taxon>Embryophyta</taxon>
        <taxon>Tracheophyta</taxon>
        <taxon>Spermatophyta</taxon>
        <taxon>Magnoliopsida</taxon>
        <taxon>eudicotyledons</taxon>
        <taxon>Gunneridae</taxon>
        <taxon>Pentapetalae</taxon>
        <taxon>asterids</taxon>
        <taxon>campanulids</taxon>
        <taxon>Asterales</taxon>
        <taxon>Asteraceae</taxon>
        <taxon>Asteroideae</taxon>
        <taxon>Anthemideae</taxon>
        <taxon>Anthemidinae</taxon>
        <taxon>Tanacetum</taxon>
    </lineage>
</organism>
<name>A0A699SDX4_TANCI</name>